<name>A0A7R8VWJ0_TIMDO</name>
<protein>
    <submittedName>
        <fullName evidence="2">Uncharacterized protein</fullName>
    </submittedName>
</protein>
<reference evidence="2" key="1">
    <citation type="submission" date="2020-11" db="EMBL/GenBank/DDBJ databases">
        <authorList>
            <person name="Tran Van P."/>
        </authorList>
    </citation>
    <scope>NUCLEOTIDE SEQUENCE</scope>
</reference>
<accession>A0A7R8VWJ0</accession>
<proteinExistence type="predicted"/>
<evidence type="ECO:0000313" key="2">
    <source>
        <dbReference type="EMBL" id="CAD7203982.1"/>
    </source>
</evidence>
<dbReference type="PANTHER" id="PTHR33426:SF30">
    <property type="match status" value="1"/>
</dbReference>
<dbReference type="InterPro" id="IPR043128">
    <property type="entry name" value="Rev_trsase/Diguanyl_cyclase"/>
</dbReference>
<dbReference type="PANTHER" id="PTHR33426">
    <property type="entry name" value="C2H2-TYPE DOMAIN-CONTAINING PROTEIN"/>
    <property type="match status" value="1"/>
</dbReference>
<dbReference type="InterPro" id="IPR043502">
    <property type="entry name" value="DNA/RNA_pol_sf"/>
</dbReference>
<gene>
    <name evidence="2" type="ORF">TDIB3V08_LOCUS10145</name>
</gene>
<feature type="region of interest" description="Disordered" evidence="1">
    <location>
        <begin position="207"/>
        <end position="255"/>
    </location>
</feature>
<dbReference type="Gene3D" id="3.30.70.270">
    <property type="match status" value="1"/>
</dbReference>
<dbReference type="GO" id="GO:0071897">
    <property type="term" value="P:DNA biosynthetic process"/>
    <property type="evidence" value="ECO:0007669"/>
    <property type="project" value="UniProtKB-ARBA"/>
</dbReference>
<dbReference type="AlphaFoldDB" id="A0A7R8VWJ0"/>
<evidence type="ECO:0000256" key="1">
    <source>
        <dbReference type="SAM" id="MobiDB-lite"/>
    </source>
</evidence>
<dbReference type="EMBL" id="OA571458">
    <property type="protein sequence ID" value="CAD7203982.1"/>
    <property type="molecule type" value="Genomic_DNA"/>
</dbReference>
<dbReference type="SUPFAM" id="SSF56672">
    <property type="entry name" value="DNA/RNA polymerases"/>
    <property type="match status" value="1"/>
</dbReference>
<sequence>MVGLHPDQDSIQALLQAKEPSSKSELHSLILFVTFYAKFIPNMSTMLRPLYALLNQDVSLLSLGPLTALQEATETRKNPILRRVLIYILNGWPDVVPNEGLRPFHRSKMRMDEGKRYFHDQEIYSPETRVEEIEHSIREIYPSELDPKPNREGLTTLTEFRVDNHSPFVPGVESYEKDISPESHPPQRVEIPLEIRSNRDAKPKALIGQESAPKPPPPLKDHTCQNRGSGILGRGRKLEKLESATTQGPMGRRAGPSLQFETLATNITFVRSVFTMSSEMCFKVAISFETLATNITFVRSMFIMTGEMSFKGAISFEALATNITFVRSVFTMTNEMRFKIALFFKTFGTKVTFVRSVFTMTEEMRFKDAF</sequence>
<organism evidence="2">
    <name type="scientific">Timema douglasi</name>
    <name type="common">Walking stick</name>
    <dbReference type="NCBI Taxonomy" id="61478"/>
    <lineage>
        <taxon>Eukaryota</taxon>
        <taxon>Metazoa</taxon>
        <taxon>Ecdysozoa</taxon>
        <taxon>Arthropoda</taxon>
        <taxon>Hexapoda</taxon>
        <taxon>Insecta</taxon>
        <taxon>Pterygota</taxon>
        <taxon>Neoptera</taxon>
        <taxon>Polyneoptera</taxon>
        <taxon>Phasmatodea</taxon>
        <taxon>Timematodea</taxon>
        <taxon>Timematoidea</taxon>
        <taxon>Timematidae</taxon>
        <taxon>Timema</taxon>
    </lineage>
</organism>